<evidence type="ECO:0000313" key="2">
    <source>
        <dbReference type="Proteomes" id="UP000319383"/>
    </source>
</evidence>
<dbReference type="Proteomes" id="UP000319383">
    <property type="component" value="Chromosome"/>
</dbReference>
<dbReference type="RefSeq" id="WP_145373798.1">
    <property type="nucleotide sequence ID" value="NZ_CP036276.1"/>
</dbReference>
<organism evidence="1 2">
    <name type="scientific">Symmachiella dynata</name>
    <dbReference type="NCBI Taxonomy" id="2527995"/>
    <lineage>
        <taxon>Bacteria</taxon>
        <taxon>Pseudomonadati</taxon>
        <taxon>Planctomycetota</taxon>
        <taxon>Planctomycetia</taxon>
        <taxon>Planctomycetales</taxon>
        <taxon>Planctomycetaceae</taxon>
        <taxon>Symmachiella</taxon>
    </lineage>
</organism>
<dbReference type="EMBL" id="CP036276">
    <property type="protein sequence ID" value="QDU41806.1"/>
    <property type="molecule type" value="Genomic_DNA"/>
</dbReference>
<evidence type="ECO:0000313" key="1">
    <source>
        <dbReference type="EMBL" id="QDU41806.1"/>
    </source>
</evidence>
<sequence length="1330" mass="149665">MARKAARSSTAIPQEVAADLQVLLGYLNFSAGNPDPGFHSALNRLHGWIDTEFPWNRLRVLLGEYLRKAEGQSAAFADTGQVEAVLKLVFDEVAPEYRRYHRDLLFHLPDGALQQPFFLARLFEATLAQGPPWDETDRIVAGALKQLNDFIGHRPIAVLESGRRMQPYPHERFRPVPIYIQQAGVAVGKYQKLIQTTLDILRASPPALLRDAYFDLDQLQEVAIDVRAYDQSHPVYKRTNYTFGEWDPHCIDNKGLYHRFIVRQIVVDALVDWIEQAEDMTEEEALYQAAAALCGTMLMASSISGAGPDTHSSDISLTTLLPKVARQRDAFYTRLMESLSGLVAEKIIAEARVHRQPFGRVRQHLNLFLADYGARQLQHVHTSLLYARMGYPEESMRHANTIPSSAARIECEIQCAITAANIDLDHNDITAAAQRAAEIPDLIHRGIGCGALVDPWNILGFQGLFPLFTAREDSIVDPRVDVLIDLVDRVFSLFARLMSEAAAAGDRETLDKISTEFHNLADEWDRYATTAVADLPPVSGQESWQSASHVAEVLAEWRTAGESAGDIAFWRQQVERFQSPKSYALVVSALLDKGDIVASMGLLIQWLSEGETVSLESGNYSFHILAGRWLEMVLTPLEDEDPTATSRRAWPKIQKFFDYLEANAGAYWSVPSFNEAIAGEQHMLLDDEELEDLEGDDDEDEEANLFEAAYEDVTFKESARDGRSGDTVDDDLFSRDSEFDSLSSGLRDRLVFLANLSHLRQIAAANMSSAMSPTDDDAADFAETLGETILHWRQHDTALLKGLKVLIESVSDMESDLPMGDQESLIEFDRQSQMKIELLRMLIIVFSKCGDSSRTLLSCLPDKPSGAVLKGWEQSAVPLYRAIFRSDVAQTQALLPPFLKAISRRPLLYVPLHEGGDPLAIARVRTLQSAIQFLLEQLPRLGLLRETWHTLKTAQLMERRSNRAGVTVTEFAGLFSAALRNSLSCVIRSSEDWENGKFTDEQLIQSVGEIGEYYLELWLDHSSTMRISTVEALNDRVAWSEVKWFIRRYGQDLFYGGNLTLGGIRAILRQGVESYLDMLEEDDDPLNPMRLVEDLSSGELDREDASDCLEIILRCLQDKYERFIEYNSTTTQSDYGENIYQLLAFLRLEADYDRKAWDLTPVAIVHEALAREGAIEAAEIWQDVFRIKTETLSETFLRNLARLERACSIKLPSLRDRLNERFIKPLTLDRILALVPEAIEAARLQTPSASFETLSEKVDDYLESTTGSAMDIPPWLYSLENEVAKMEQPDHFDLDAPVTPVTLPKITISMLEFSEQVVGWDTKLADADDD</sequence>
<accession>A0A517ZH48</accession>
<protein>
    <submittedName>
        <fullName evidence="1">Uncharacterized protein</fullName>
    </submittedName>
</protein>
<proteinExistence type="predicted"/>
<dbReference type="KEGG" id="sdyn:Mal52_02600"/>
<name>A0A517ZH48_9PLAN</name>
<gene>
    <name evidence="1" type="ORF">Mal52_02600</name>
</gene>
<reference evidence="1 2" key="1">
    <citation type="submission" date="2019-02" db="EMBL/GenBank/DDBJ databases">
        <title>Deep-cultivation of Planctomycetes and their phenomic and genomic characterization uncovers novel biology.</title>
        <authorList>
            <person name="Wiegand S."/>
            <person name="Jogler M."/>
            <person name="Boedeker C."/>
            <person name="Pinto D."/>
            <person name="Vollmers J."/>
            <person name="Rivas-Marin E."/>
            <person name="Kohn T."/>
            <person name="Peeters S.H."/>
            <person name="Heuer A."/>
            <person name="Rast P."/>
            <person name="Oberbeckmann S."/>
            <person name="Bunk B."/>
            <person name="Jeske O."/>
            <person name="Meyerdierks A."/>
            <person name="Storesund J.E."/>
            <person name="Kallscheuer N."/>
            <person name="Luecker S."/>
            <person name="Lage O.M."/>
            <person name="Pohl T."/>
            <person name="Merkel B.J."/>
            <person name="Hornburger P."/>
            <person name="Mueller R.-W."/>
            <person name="Bruemmer F."/>
            <person name="Labrenz M."/>
            <person name="Spormann A.M."/>
            <person name="Op den Camp H."/>
            <person name="Overmann J."/>
            <person name="Amann R."/>
            <person name="Jetten M.S.M."/>
            <person name="Mascher T."/>
            <person name="Medema M.H."/>
            <person name="Devos D.P."/>
            <person name="Kaster A.-K."/>
            <person name="Ovreas L."/>
            <person name="Rohde M."/>
            <person name="Galperin M.Y."/>
            <person name="Jogler C."/>
        </authorList>
    </citation>
    <scope>NUCLEOTIDE SEQUENCE [LARGE SCALE GENOMIC DNA]</scope>
    <source>
        <strain evidence="1 2">Mal52</strain>
    </source>
</reference>
<keyword evidence="2" id="KW-1185">Reference proteome</keyword>